<gene>
    <name evidence="3" type="ORF">POL58_04365</name>
</gene>
<organism evidence="3 4">
    <name type="scientific">Nannocystis radixulma</name>
    <dbReference type="NCBI Taxonomy" id="2995305"/>
    <lineage>
        <taxon>Bacteria</taxon>
        <taxon>Pseudomonadati</taxon>
        <taxon>Myxococcota</taxon>
        <taxon>Polyangia</taxon>
        <taxon>Nannocystales</taxon>
        <taxon>Nannocystaceae</taxon>
        <taxon>Nannocystis</taxon>
    </lineage>
</organism>
<name>A0ABT5AYN3_9BACT</name>
<dbReference type="Proteomes" id="UP001217838">
    <property type="component" value="Unassembled WGS sequence"/>
</dbReference>
<dbReference type="PANTHER" id="PTHR46696:SF1">
    <property type="entry name" value="CYTOCHROME P450 YJIB-RELATED"/>
    <property type="match status" value="1"/>
</dbReference>
<dbReference type="InterPro" id="IPR017972">
    <property type="entry name" value="Cyt_P450_CS"/>
</dbReference>
<dbReference type="PRINTS" id="PR00359">
    <property type="entry name" value="BP450"/>
</dbReference>
<keyword evidence="2" id="KW-0479">Metal-binding</keyword>
<keyword evidence="2" id="KW-0408">Iron</keyword>
<accession>A0ABT5AYN3</accession>
<keyword evidence="2" id="KW-0503">Monooxygenase</keyword>
<dbReference type="RefSeq" id="WP_271994726.1">
    <property type="nucleotide sequence ID" value="NZ_JAQNDN010000001.1"/>
</dbReference>
<keyword evidence="2" id="KW-0349">Heme</keyword>
<protein>
    <submittedName>
        <fullName evidence="3">Cytochrome P450</fullName>
    </submittedName>
</protein>
<dbReference type="Gene3D" id="1.10.630.10">
    <property type="entry name" value="Cytochrome P450"/>
    <property type="match status" value="1"/>
</dbReference>
<evidence type="ECO:0000313" key="4">
    <source>
        <dbReference type="Proteomes" id="UP001217838"/>
    </source>
</evidence>
<dbReference type="InterPro" id="IPR001128">
    <property type="entry name" value="Cyt_P450"/>
</dbReference>
<dbReference type="PANTHER" id="PTHR46696">
    <property type="entry name" value="P450, PUTATIVE (EUROFUNG)-RELATED"/>
    <property type="match status" value="1"/>
</dbReference>
<comment type="similarity">
    <text evidence="1 2">Belongs to the cytochrome P450 family.</text>
</comment>
<evidence type="ECO:0000256" key="2">
    <source>
        <dbReference type="RuleBase" id="RU000461"/>
    </source>
</evidence>
<keyword evidence="2" id="KW-0560">Oxidoreductase</keyword>
<dbReference type="Pfam" id="PF00067">
    <property type="entry name" value="p450"/>
    <property type="match status" value="1"/>
</dbReference>
<sequence length="413" mass="46639">MDHDIDLSTALFSPEVASNPHPLLRRLREAGPVHRLERYGWWVVTRHADVTQILRRPDVFSSDTGLDRLRPPYVEDRAWQEIERSRGPSMVNSDPPEHTRLRRLITGAFTPRAMTRLEARVQEITADLLDRIVGSERFDVVDDLAIPLPVTVIAEMLGVDPKDTADFKRWSDELLEFGQLTREQRMSPVASARLVKSRCELIAYLEACIEARREEPRDDLISELVRAESEEGKLTANEVLGMLVLLLIAGNETTTNLIATGTHLLLEHPAALAELRADPSLVPNFLEEVLRYDGPVTMLFRRTTAEVEVAGTTIPRGALVLPLVAAANRDPDQFAAPDRFDIRRDTRGHLGFGHGIHFCVGAPLSRLEGRIAFTELLRRLPPFARVDARPMWRDNSTFRALQSLPLRFERRAA</sequence>
<dbReference type="PROSITE" id="PS00086">
    <property type="entry name" value="CYTOCHROME_P450"/>
    <property type="match status" value="1"/>
</dbReference>
<evidence type="ECO:0000313" key="3">
    <source>
        <dbReference type="EMBL" id="MDC0666954.1"/>
    </source>
</evidence>
<keyword evidence="4" id="KW-1185">Reference proteome</keyword>
<dbReference type="InterPro" id="IPR036396">
    <property type="entry name" value="Cyt_P450_sf"/>
</dbReference>
<dbReference type="EMBL" id="JAQNDN010000001">
    <property type="protein sequence ID" value="MDC0666954.1"/>
    <property type="molecule type" value="Genomic_DNA"/>
</dbReference>
<dbReference type="CDD" id="cd20625">
    <property type="entry name" value="CYP164-like"/>
    <property type="match status" value="1"/>
</dbReference>
<proteinExistence type="inferred from homology"/>
<dbReference type="InterPro" id="IPR002397">
    <property type="entry name" value="Cyt_P450_B"/>
</dbReference>
<evidence type="ECO:0000256" key="1">
    <source>
        <dbReference type="ARBA" id="ARBA00010617"/>
    </source>
</evidence>
<reference evidence="3 4" key="1">
    <citation type="submission" date="2022-11" db="EMBL/GenBank/DDBJ databases">
        <title>Minimal conservation of predation-associated metabolite biosynthetic gene clusters underscores biosynthetic potential of Myxococcota including descriptions for ten novel species: Archangium lansinium sp. nov., Myxococcus landrumus sp. nov., Nannocystis bai.</title>
        <authorList>
            <person name="Ahearne A."/>
            <person name="Stevens C."/>
            <person name="Dowd S."/>
        </authorList>
    </citation>
    <scope>NUCLEOTIDE SEQUENCE [LARGE SCALE GENOMIC DNA]</scope>
    <source>
        <strain evidence="3 4">NCELM</strain>
    </source>
</reference>
<comment type="caution">
    <text evidence="3">The sequence shown here is derived from an EMBL/GenBank/DDBJ whole genome shotgun (WGS) entry which is preliminary data.</text>
</comment>
<dbReference type="SUPFAM" id="SSF48264">
    <property type="entry name" value="Cytochrome P450"/>
    <property type="match status" value="1"/>
</dbReference>